<name>A0A0S6UGR0_NEOTH</name>
<protein>
    <submittedName>
        <fullName evidence="1">Glucose-6-phosphate 1-dehydrogenase</fullName>
    </submittedName>
</protein>
<dbReference type="Proteomes" id="UP000063718">
    <property type="component" value="Unassembled WGS sequence"/>
</dbReference>
<sequence length="53" mass="5819">MKGKKPGFQGKTPFPVNVKVVYSSEGSSGLQEAYRLLAKKLLEASSRCKQQSM</sequence>
<dbReference type="EMBL" id="DF238840">
    <property type="protein sequence ID" value="GAF27396.1"/>
    <property type="molecule type" value="Genomic_DNA"/>
</dbReference>
<proteinExistence type="predicted"/>
<organism evidence="1">
    <name type="scientific">Moorella thermoacetica Y72</name>
    <dbReference type="NCBI Taxonomy" id="1325331"/>
    <lineage>
        <taxon>Bacteria</taxon>
        <taxon>Bacillati</taxon>
        <taxon>Bacillota</taxon>
        <taxon>Clostridia</taxon>
        <taxon>Neomoorellales</taxon>
        <taxon>Neomoorellaceae</taxon>
        <taxon>Neomoorella</taxon>
    </lineage>
</organism>
<dbReference type="AlphaFoldDB" id="A0A0S6UGR0"/>
<evidence type="ECO:0000313" key="1">
    <source>
        <dbReference type="EMBL" id="GAF27396.1"/>
    </source>
</evidence>
<gene>
    <name evidence="1" type="ORF">MTY_2737</name>
</gene>
<reference evidence="1" key="1">
    <citation type="journal article" date="2014" name="Gene">
        <title>Genome-guided analysis of transformation efficiency and carbon dioxide assimilation by Moorella thermoacetica Y72.</title>
        <authorList>
            <person name="Tsukahara K."/>
            <person name="Kita A."/>
            <person name="Nakashimada Y."/>
            <person name="Hoshino T."/>
            <person name="Murakami K."/>
        </authorList>
    </citation>
    <scope>NUCLEOTIDE SEQUENCE [LARGE SCALE GENOMIC DNA]</scope>
    <source>
        <strain evidence="1">Y72</strain>
    </source>
</reference>
<accession>A0A0S6UGR0</accession>